<sequence length="111" mass="13126">MERLDHYRQCIRKLLNQQATIAQESPEIECQLIFDIEHDHYQLLDLGWDGLKRIYNCFIHLDIKNDKIWIQRNMTEIDIGQLLVEMGVSKEDIVLGLHPPYKRPYTGYGVA</sequence>
<gene>
    <name evidence="1" type="ORF">AsFPU1_0814</name>
</gene>
<protein>
    <submittedName>
        <fullName evidence="1">XisI protein</fullName>
    </submittedName>
</protein>
<organism evidence="1 2">
    <name type="scientific">Aphanothece sacrum FPU1</name>
    <dbReference type="NCBI Taxonomy" id="1920663"/>
    <lineage>
        <taxon>Bacteria</taxon>
        <taxon>Bacillati</taxon>
        <taxon>Cyanobacteriota</taxon>
        <taxon>Cyanophyceae</taxon>
        <taxon>Oscillatoriophycideae</taxon>
        <taxon>Chroococcales</taxon>
        <taxon>Aphanothecaceae</taxon>
        <taxon>Aphanothece</taxon>
    </lineage>
</organism>
<dbReference type="EMBL" id="BDQK01000002">
    <property type="protein sequence ID" value="GBF79419.1"/>
    <property type="molecule type" value="Genomic_DNA"/>
</dbReference>
<dbReference type="Gene3D" id="3.30.310.110">
    <property type="entry name" value="XisI-like"/>
    <property type="match status" value="1"/>
</dbReference>
<dbReference type="OrthoDB" id="467081at2"/>
<proteinExistence type="predicted"/>
<dbReference type="Proteomes" id="UP000287247">
    <property type="component" value="Unassembled WGS sequence"/>
</dbReference>
<evidence type="ECO:0000313" key="1">
    <source>
        <dbReference type="EMBL" id="GBF79419.1"/>
    </source>
</evidence>
<dbReference type="InterPro" id="IPR014968">
    <property type="entry name" value="XisI"/>
</dbReference>
<keyword evidence="2" id="KW-1185">Reference proteome</keyword>
<accession>A0A401IDX6</accession>
<dbReference type="Pfam" id="PF08869">
    <property type="entry name" value="XisI"/>
    <property type="match status" value="1"/>
</dbReference>
<dbReference type="AlphaFoldDB" id="A0A401IDX6"/>
<reference evidence="2" key="1">
    <citation type="submission" date="2017-05" db="EMBL/GenBank/DDBJ databases">
        <title>Physiological properties and genetic analysis related to exopolysaccharide production of fresh-water unicellular cyanobacterium Aphanothece sacrum, Suizenji Nori, that has been cultured as a food source in Japan.</title>
        <authorList>
            <person name="Kanesaki Y."/>
            <person name="Yoshikawa S."/>
            <person name="Ohki K."/>
        </authorList>
    </citation>
    <scope>NUCLEOTIDE SEQUENCE [LARGE SCALE GENOMIC DNA]</scope>
    <source>
        <strain evidence="2">FPU1</strain>
    </source>
</reference>
<dbReference type="InterPro" id="IPR035943">
    <property type="entry name" value="XisI-like_sf"/>
</dbReference>
<dbReference type="RefSeq" id="WP_124977514.1">
    <property type="nucleotide sequence ID" value="NZ_BDQK01000002.1"/>
</dbReference>
<comment type="caution">
    <text evidence="1">The sequence shown here is derived from an EMBL/GenBank/DDBJ whole genome shotgun (WGS) entry which is preliminary data.</text>
</comment>
<evidence type="ECO:0000313" key="2">
    <source>
        <dbReference type="Proteomes" id="UP000287247"/>
    </source>
</evidence>
<dbReference type="CDD" id="cd16382">
    <property type="entry name" value="XisI-like"/>
    <property type="match status" value="1"/>
</dbReference>
<name>A0A401IDX6_APHSA</name>
<dbReference type="SUPFAM" id="SSF143847">
    <property type="entry name" value="XisI-like"/>
    <property type="match status" value="1"/>
</dbReference>